<reference evidence="4" key="1">
    <citation type="submission" date="2010-02" db="EMBL/GenBank/DDBJ databases">
        <title>Complete sequence of Ferroglobus placidus DSM 10642.</title>
        <authorList>
            <consortium name="US DOE Joint Genome Institute"/>
            <person name="Lucas S."/>
            <person name="Copeland A."/>
            <person name="Lapidus A."/>
            <person name="Cheng J.-F."/>
            <person name="Bruce D."/>
            <person name="Goodwin L."/>
            <person name="Pitluck S."/>
            <person name="Saunders E."/>
            <person name="Brettin T."/>
            <person name="Detter J.C."/>
            <person name="Han C."/>
            <person name="Tapia R."/>
            <person name="Larimer F."/>
            <person name="Land M."/>
            <person name="Hauser L."/>
            <person name="Kyrpides N."/>
            <person name="Ivanova N."/>
            <person name="Holmes D."/>
            <person name="Lovley D."/>
            <person name="Kyrpides N."/>
            <person name="Anderson I.J."/>
            <person name="Woyke T."/>
        </authorList>
    </citation>
    <scope>NUCLEOTIDE SEQUENCE [LARGE SCALE GENOMIC DNA]</scope>
    <source>
        <strain evidence="4">DSM 10642 / AEDII12DO</strain>
    </source>
</reference>
<gene>
    <name evidence="3" type="ordered locus">Ferp_0052</name>
</gene>
<dbReference type="KEGG" id="fpl:Ferp_0052"/>
<evidence type="ECO:0000256" key="1">
    <source>
        <dbReference type="ARBA" id="ARBA00022729"/>
    </source>
</evidence>
<accession>D3S108</accession>
<dbReference type="AlphaFoldDB" id="D3S108"/>
<dbReference type="SUPFAM" id="SSF53822">
    <property type="entry name" value="Periplasmic binding protein-like I"/>
    <property type="match status" value="1"/>
</dbReference>
<keyword evidence="3" id="KW-0675">Receptor</keyword>
<organism evidence="3 4">
    <name type="scientific">Ferroglobus placidus (strain DSM 10642 / AEDII12DO)</name>
    <dbReference type="NCBI Taxonomy" id="589924"/>
    <lineage>
        <taxon>Archaea</taxon>
        <taxon>Methanobacteriati</taxon>
        <taxon>Methanobacteriota</taxon>
        <taxon>Archaeoglobi</taxon>
        <taxon>Archaeoglobales</taxon>
        <taxon>Archaeoglobaceae</taxon>
        <taxon>Ferroglobus</taxon>
    </lineage>
</organism>
<dbReference type="Pfam" id="PF13458">
    <property type="entry name" value="Peripla_BP_6"/>
    <property type="match status" value="1"/>
</dbReference>
<reference evidence="3 4" key="2">
    <citation type="journal article" date="2011" name="Stand. Genomic Sci.">
        <title>Complete genome sequence of Ferroglobus placidus AEDII12DO.</title>
        <authorList>
            <person name="Anderson I."/>
            <person name="Risso C."/>
            <person name="Holmes D."/>
            <person name="Lucas S."/>
            <person name="Copeland A."/>
            <person name="Lapidus A."/>
            <person name="Cheng J.F."/>
            <person name="Bruce D."/>
            <person name="Goodwin L."/>
            <person name="Pitluck S."/>
            <person name="Saunders E."/>
            <person name="Brettin T."/>
            <person name="Detter J.C."/>
            <person name="Han C."/>
            <person name="Tapia R."/>
            <person name="Larimer F."/>
            <person name="Land M."/>
            <person name="Hauser L."/>
            <person name="Woyke T."/>
            <person name="Lovley D."/>
            <person name="Kyrpides N."/>
            <person name="Ivanova N."/>
        </authorList>
    </citation>
    <scope>NUCLEOTIDE SEQUENCE [LARGE SCALE GENOMIC DNA]</scope>
    <source>
        <strain evidence="4">DSM 10642 / AEDII12DO</strain>
    </source>
</reference>
<dbReference type="PANTHER" id="PTHR30483">
    <property type="entry name" value="LEUCINE-SPECIFIC-BINDING PROTEIN"/>
    <property type="match status" value="1"/>
</dbReference>
<dbReference type="STRING" id="589924.Ferp_0052"/>
<dbReference type="Gene3D" id="3.40.50.2300">
    <property type="match status" value="2"/>
</dbReference>
<dbReference type="Proteomes" id="UP000002613">
    <property type="component" value="Chromosome"/>
</dbReference>
<dbReference type="OrthoDB" id="51521at2157"/>
<keyword evidence="4" id="KW-1185">Reference proteome</keyword>
<dbReference type="InterPro" id="IPR051010">
    <property type="entry name" value="BCAA_transport"/>
</dbReference>
<dbReference type="PANTHER" id="PTHR30483:SF6">
    <property type="entry name" value="PERIPLASMIC BINDING PROTEIN OF ABC TRANSPORTER FOR NATURAL AMINO ACIDS"/>
    <property type="match status" value="1"/>
</dbReference>
<dbReference type="RefSeq" id="WP_012964593.1">
    <property type="nucleotide sequence ID" value="NC_013849.1"/>
</dbReference>
<sequence length="387" mass="42117">MRAKALTLIMLIALATILPGCAEKKETLKIGVLIPETGKFATAGKAMKNAALLAKEHAEKFKLSKYEIELIFADTKSSPEGADSAFRQLVEKGVVAVVGAYSSSEAIAAAKVAGETKTVYVASVASTEQLEKMVEEGNKYVFRNAYNTSYWGELASEFLKISGAEGFYFVGFDPLKIFNLGMLKKINASGVENKGVSFYKSPAVDPKDVVEKAREAAKVVGERDVLILGDPGTLSVTFVKEYRNSGGKGIVYSVGGVLALPQTLKQLDQNYIAFQAAALENTKKTELTAAYFSSYKEKFGEEANNYAALLTYDAILIVAQAYEKNKDLVKSLEEGEFKGAAGIYKFDDKHQAVWGSEKLKGIIGEYVNGKIEVVYPEEFKTSDVIWP</sequence>
<keyword evidence="1" id="KW-0732">Signal</keyword>
<dbReference type="HOGENOM" id="CLU_709038_0_0_2"/>
<feature type="domain" description="Leucine-binding protein" evidence="2">
    <location>
        <begin position="27"/>
        <end position="352"/>
    </location>
</feature>
<dbReference type="GeneID" id="8777544"/>
<dbReference type="InterPro" id="IPR028081">
    <property type="entry name" value="Leu-bd"/>
</dbReference>
<evidence type="ECO:0000313" key="3">
    <source>
        <dbReference type="EMBL" id="ADC64244.1"/>
    </source>
</evidence>
<evidence type="ECO:0000259" key="2">
    <source>
        <dbReference type="Pfam" id="PF13458"/>
    </source>
</evidence>
<dbReference type="eggNOG" id="arCOG01020">
    <property type="taxonomic scope" value="Archaea"/>
</dbReference>
<dbReference type="EMBL" id="CP001899">
    <property type="protein sequence ID" value="ADC64244.1"/>
    <property type="molecule type" value="Genomic_DNA"/>
</dbReference>
<dbReference type="InterPro" id="IPR028082">
    <property type="entry name" value="Peripla_BP_I"/>
</dbReference>
<dbReference type="PaxDb" id="589924-Ferp_0052"/>
<evidence type="ECO:0000313" key="4">
    <source>
        <dbReference type="Proteomes" id="UP000002613"/>
    </source>
</evidence>
<protein>
    <submittedName>
        <fullName evidence="3">Extracellular ligand-binding receptor</fullName>
    </submittedName>
</protein>
<name>D3S108_FERPA</name>
<proteinExistence type="predicted"/>